<evidence type="ECO:0000313" key="9">
    <source>
        <dbReference type="EMBL" id="KMV33122.1"/>
    </source>
</evidence>
<dbReference type="GO" id="GO:0004252">
    <property type="term" value="F:serine-type endopeptidase activity"/>
    <property type="evidence" value="ECO:0007669"/>
    <property type="project" value="UniProtKB-UniRule"/>
</dbReference>
<dbReference type="InterPro" id="IPR036709">
    <property type="entry name" value="Autotransporte_beta_dom_sf"/>
</dbReference>
<dbReference type="Gene3D" id="3.40.50.200">
    <property type="entry name" value="Peptidase S8/S53 domain"/>
    <property type="match status" value="1"/>
</dbReference>
<gene>
    <name evidence="9" type="ORF">ACH50_17850</name>
</gene>
<evidence type="ECO:0000256" key="7">
    <source>
        <dbReference type="SAM" id="MobiDB-lite"/>
    </source>
</evidence>
<evidence type="ECO:0000259" key="8">
    <source>
        <dbReference type="PROSITE" id="PS51208"/>
    </source>
</evidence>
<evidence type="ECO:0000256" key="2">
    <source>
        <dbReference type="ARBA" id="ARBA00022670"/>
    </source>
</evidence>
<dbReference type="NCBIfam" id="TIGR02601">
    <property type="entry name" value="autotrns_rpt"/>
    <property type="match status" value="1"/>
</dbReference>
<dbReference type="PROSITE" id="PS51892">
    <property type="entry name" value="SUBTILASE"/>
    <property type="match status" value="1"/>
</dbReference>
<accession>A0A0J8VJ59</accession>
<feature type="active site" description="Charge relay system" evidence="6">
    <location>
        <position position="174"/>
    </location>
</feature>
<keyword evidence="5 6" id="KW-0720">Serine protease</keyword>
<evidence type="ECO:0000256" key="6">
    <source>
        <dbReference type="PROSITE-ProRule" id="PRU01240"/>
    </source>
</evidence>
<reference evidence="9 10" key="1">
    <citation type="submission" date="2015-06" db="EMBL/GenBank/DDBJ databases">
        <title>Genome sequencing of Cronobacter sp. strain DJ34 isolated from petroleum contaminated sludge of Duliajan Oil Fields, Assam, India.</title>
        <authorList>
            <person name="Pal S."/>
            <person name="Banerjee T.D."/>
            <person name="Roy A."/>
            <person name="Sar P."/>
            <person name="Kazy S.K."/>
        </authorList>
    </citation>
    <scope>NUCLEOTIDE SEQUENCE [LARGE SCALE GENOMIC DNA]</scope>
    <source>
        <strain evidence="9 10">DJ34</strain>
    </source>
</reference>
<dbReference type="InterPro" id="IPR005546">
    <property type="entry name" value="Autotransporte_beta"/>
</dbReference>
<name>A0A0J8VJ59_9ENTR</name>
<dbReference type="InterPro" id="IPR023828">
    <property type="entry name" value="Peptidase_S8_Ser-AS"/>
</dbReference>
<dbReference type="Pfam" id="PF12951">
    <property type="entry name" value="PATR"/>
    <property type="match status" value="1"/>
</dbReference>
<dbReference type="PATRIC" id="fig|1656095.3.peg.2224"/>
<comment type="caution">
    <text evidence="9">The sequence shown here is derived from an EMBL/GenBank/DDBJ whole genome shotgun (WGS) entry which is preliminary data.</text>
</comment>
<keyword evidence="10" id="KW-1185">Reference proteome</keyword>
<feature type="region of interest" description="Disordered" evidence="7">
    <location>
        <begin position="31"/>
        <end position="80"/>
    </location>
</feature>
<comment type="similarity">
    <text evidence="1 6">Belongs to the peptidase S8 family.</text>
</comment>
<sequence length="967" mass="100351">MPSKKSLGKRTFSITGKSVLIVMLSACSGGGGGGGGGGGDHSGTVNGVTGDGASKTSAQNSGGASNNASPGNDSGVVATPPANKTILKAPVAQPGGPALSAGETVVSTPWNQNLFTTNAAAARAAGVNGAGVTVGVADTGIDSQNPALQGAVTGVLNYVDPATNNLNVEDVRGHGTSVAQTLAGRTARVFSGGTASGASLISARIIPDSSNAAYSLSLAQVNSDLARAGAKIINNSWEIPNWDTTNSATTNYYVNAWKPFIAQGGLVVFASGNSSAANPSTIASLPVVSGSQELEKGWLVVTATNNLNAIASYANRCGISKYNCLAAPGNVYVLEEDEQGNAQLRLVNGTSFAAPQVSGAAAQVWQQFPYFSNDLVRQTLLGTADDLGAPGVDEVYGYGMLDVGKAIKGPAKFDWGDVSVSFDGYSSTWRNPISGAGGLIKNGTGTLVMTEEATYTGATRVLGGILSGKSIASSASVGSAGALDMRGVKGNVDNRGYVILRDGETRFGGNYTQYGEGHLAFMLGSTLNVAGNAALDGDLHVLGVPQGYVTKSQQEVINAGSVQGQFSSFTQEPGVFLDASVGYSANQVWLNIQRLQATQVSGVNYTPAAASGATRLEQAFVQLDNQPADAQQTAFAATAAQIQQAPTAQAAQATLESLSGQLPAAGSAMAYQSINLSQRRDAEHIAQLMDAPQSRQWAERFSWNGSLGHAGFAPVNYAANGWVTGQDTFIDSNTFIGSSLMFGDTSGSLSSGGESSRGTLNEAALYGGKIVGGYYVTGRMASGYYDGDQRRMLWLGSQAERVSSRQSGSWFTLGSESGYRFSGEQWQVTPFADAQYISLRQSAFEEQSRSGFGLKADDQTTGRWQAGVGLRTRYTQELLKYGRIGVGFQTHYQRTVSQESGRYQASFTGVDQAMPLAGVTAPQDVWTTGVSVMWQFNDDYSLSFGGEHTLSDGRSDAQLEAGFSVGF</sequence>
<evidence type="ECO:0000256" key="4">
    <source>
        <dbReference type="ARBA" id="ARBA00022801"/>
    </source>
</evidence>
<dbReference type="InterPro" id="IPR050131">
    <property type="entry name" value="Peptidase_S8_subtilisin-like"/>
</dbReference>
<feature type="compositionally biased region" description="Gly residues" evidence="7">
    <location>
        <begin position="31"/>
        <end position="41"/>
    </location>
</feature>
<organism evidence="9 10">
    <name type="scientific">Franconibacter pulveris</name>
    <dbReference type="NCBI Taxonomy" id="435910"/>
    <lineage>
        <taxon>Bacteria</taxon>
        <taxon>Pseudomonadati</taxon>
        <taxon>Pseudomonadota</taxon>
        <taxon>Gammaproteobacteria</taxon>
        <taxon>Enterobacterales</taxon>
        <taxon>Enterobacteriaceae</taxon>
        <taxon>Franconibacter</taxon>
    </lineage>
</organism>
<dbReference type="SMART" id="SM00869">
    <property type="entry name" value="Autotransporter"/>
    <property type="match status" value="1"/>
</dbReference>
<proteinExistence type="inferred from homology"/>
<dbReference type="PROSITE" id="PS51208">
    <property type="entry name" value="AUTOTRANSPORTER"/>
    <property type="match status" value="1"/>
</dbReference>
<dbReference type="PRINTS" id="PR00723">
    <property type="entry name" value="SUBTILISIN"/>
</dbReference>
<evidence type="ECO:0000256" key="1">
    <source>
        <dbReference type="ARBA" id="ARBA00011073"/>
    </source>
</evidence>
<dbReference type="SUPFAM" id="SSF103515">
    <property type="entry name" value="Autotransporter"/>
    <property type="match status" value="1"/>
</dbReference>
<feature type="active site" description="Charge relay system" evidence="6">
    <location>
        <position position="351"/>
    </location>
</feature>
<keyword evidence="3" id="KW-0732">Signal</keyword>
<keyword evidence="2 6" id="KW-0645">Protease</keyword>
<dbReference type="AlphaFoldDB" id="A0A0J8VJ59"/>
<dbReference type="Gene3D" id="2.40.128.130">
    <property type="entry name" value="Autotransporter beta-domain"/>
    <property type="match status" value="1"/>
</dbReference>
<dbReference type="GO" id="GO:0006508">
    <property type="term" value="P:proteolysis"/>
    <property type="evidence" value="ECO:0007669"/>
    <property type="project" value="UniProtKB-KW"/>
</dbReference>
<keyword evidence="4 6" id="KW-0378">Hydrolase</keyword>
<dbReference type="Pfam" id="PF00082">
    <property type="entry name" value="Peptidase_S8"/>
    <property type="match status" value="1"/>
</dbReference>
<evidence type="ECO:0000256" key="5">
    <source>
        <dbReference type="ARBA" id="ARBA00022825"/>
    </source>
</evidence>
<dbReference type="EMBL" id="LFEJ01000024">
    <property type="protein sequence ID" value="KMV33122.1"/>
    <property type="molecule type" value="Genomic_DNA"/>
</dbReference>
<dbReference type="InterPro" id="IPR036852">
    <property type="entry name" value="Peptidase_S8/S53_dom_sf"/>
</dbReference>
<feature type="active site" description="Charge relay system" evidence="6">
    <location>
        <position position="138"/>
    </location>
</feature>
<protein>
    <submittedName>
        <fullName evidence="9">Serine protease</fullName>
    </submittedName>
</protein>
<dbReference type="Proteomes" id="UP000037315">
    <property type="component" value="Unassembled WGS sequence"/>
</dbReference>
<dbReference type="STRING" id="1121863.GCA_000621185_02651"/>
<dbReference type="PANTHER" id="PTHR43806:SF11">
    <property type="entry name" value="CEREVISIN-RELATED"/>
    <property type="match status" value="1"/>
</dbReference>
<evidence type="ECO:0000256" key="3">
    <source>
        <dbReference type="ARBA" id="ARBA00022729"/>
    </source>
</evidence>
<feature type="compositionally biased region" description="Polar residues" evidence="7">
    <location>
        <begin position="54"/>
        <end position="72"/>
    </location>
</feature>
<dbReference type="Pfam" id="PF03797">
    <property type="entry name" value="Autotransporter"/>
    <property type="match status" value="1"/>
</dbReference>
<dbReference type="PROSITE" id="PS00138">
    <property type="entry name" value="SUBTILASE_SER"/>
    <property type="match status" value="1"/>
</dbReference>
<evidence type="ECO:0000313" key="10">
    <source>
        <dbReference type="Proteomes" id="UP000037315"/>
    </source>
</evidence>
<dbReference type="InterPro" id="IPR013425">
    <property type="entry name" value="Autotrns_rpt"/>
</dbReference>
<dbReference type="InterPro" id="IPR000209">
    <property type="entry name" value="Peptidase_S8/S53_dom"/>
</dbReference>
<dbReference type="CDD" id="cd04848">
    <property type="entry name" value="Peptidases_S8_Autotransporter_serine_protease_like"/>
    <property type="match status" value="1"/>
</dbReference>
<dbReference type="PANTHER" id="PTHR43806">
    <property type="entry name" value="PEPTIDASE S8"/>
    <property type="match status" value="1"/>
</dbReference>
<dbReference type="InterPro" id="IPR015500">
    <property type="entry name" value="Peptidase_S8_subtilisin-rel"/>
</dbReference>
<dbReference type="InterPro" id="IPR034061">
    <property type="entry name" value="Peptidases_S8_Autotransporter"/>
</dbReference>
<dbReference type="SUPFAM" id="SSF52743">
    <property type="entry name" value="Subtilisin-like"/>
    <property type="match status" value="1"/>
</dbReference>
<feature type="domain" description="Autotransporter" evidence="8">
    <location>
        <begin position="689"/>
        <end position="967"/>
    </location>
</feature>